<dbReference type="InterPro" id="IPR017871">
    <property type="entry name" value="ABC_transporter-like_CS"/>
</dbReference>
<dbReference type="NCBIfam" id="TIGR01188">
    <property type="entry name" value="drrA"/>
    <property type="match status" value="1"/>
</dbReference>
<dbReference type="Proteomes" id="UP000070155">
    <property type="component" value="Unassembled WGS sequence"/>
</dbReference>
<evidence type="ECO:0000256" key="2">
    <source>
        <dbReference type="ARBA" id="ARBA00022448"/>
    </source>
</evidence>
<dbReference type="PANTHER" id="PTHR42711">
    <property type="entry name" value="ABC TRANSPORTER ATP-BINDING PROTEIN"/>
    <property type="match status" value="1"/>
</dbReference>
<evidence type="ECO:0000313" key="7">
    <source>
        <dbReference type="EMBL" id="KXA95089.1"/>
    </source>
</evidence>
<dbReference type="GO" id="GO:0016887">
    <property type="term" value="F:ATP hydrolysis activity"/>
    <property type="evidence" value="ECO:0007669"/>
    <property type="project" value="InterPro"/>
</dbReference>
<evidence type="ECO:0000256" key="5">
    <source>
        <dbReference type="ARBA" id="ARBA00049985"/>
    </source>
</evidence>
<keyword evidence="3" id="KW-0547">Nucleotide-binding</keyword>
<dbReference type="Gene3D" id="3.40.50.300">
    <property type="entry name" value="P-loop containing nucleotide triphosphate hydrolases"/>
    <property type="match status" value="1"/>
</dbReference>
<dbReference type="PROSITE" id="PS50893">
    <property type="entry name" value="ABC_TRANSPORTER_2"/>
    <property type="match status" value="1"/>
</dbReference>
<feature type="domain" description="ABC transporter" evidence="6">
    <location>
        <begin position="5"/>
        <end position="235"/>
    </location>
</feature>
<protein>
    <submittedName>
        <fullName evidence="7">ATP-binding protein</fullName>
    </submittedName>
</protein>
<dbReference type="PANTHER" id="PTHR42711:SF5">
    <property type="entry name" value="ABC TRANSPORTER ATP-BINDING PROTEIN NATA"/>
    <property type="match status" value="1"/>
</dbReference>
<reference evidence="7 8" key="1">
    <citation type="journal article" date="2016" name="Sci. Rep.">
        <title>Metabolic traits of an uncultured archaeal lineage -MSBL1- from brine pools of the Red Sea.</title>
        <authorList>
            <person name="Mwirichia R."/>
            <person name="Alam I."/>
            <person name="Rashid M."/>
            <person name="Vinu M."/>
            <person name="Ba-Alawi W."/>
            <person name="Anthony Kamau A."/>
            <person name="Kamanda Ngugi D."/>
            <person name="Goker M."/>
            <person name="Klenk H.P."/>
            <person name="Bajic V."/>
            <person name="Stingl U."/>
        </authorList>
    </citation>
    <scope>NUCLEOTIDE SEQUENCE [LARGE SCALE GENOMIC DNA]</scope>
    <source>
        <strain evidence="7">SCGC-AAA259I07</strain>
    </source>
</reference>
<gene>
    <name evidence="7" type="ORF">AKJ36_01505</name>
</gene>
<comment type="similarity">
    <text evidence="5">Belongs to the ABC transporter superfamily. Drug exporter-1 (DrugE1) (TC 3.A.1.105) family.</text>
</comment>
<sequence>MSALIRADELYKEFDGVQAVDGVSFEVEEGEVFGFLGPNGAGKTTIVRMITGVLEPDSGTAWVNGKNVREEPTEAKEEIGIAPEISNAYIDMTGWQNMMLMGELYGVPKDLREERGGDLLELFGIFDRKDSDVKGYSKGMQQRLVLAMALIHDPPILFLDEPTAGLDVQSQRLIKKRIREMNEEGKTIFLTTHNIPVANELCDRVAVINHGRIAAIDTPEKLKSAIEETRSVEVGFEDGLKISDLEELDGADKIEKRGDKYRIYTSNPIEIVELLLGLAKEKNEKILSVRTLGPSLEDAFVELTGGDES</sequence>
<dbReference type="AlphaFoldDB" id="A0A133ULQ1"/>
<proteinExistence type="inferred from homology"/>
<evidence type="ECO:0000313" key="8">
    <source>
        <dbReference type="Proteomes" id="UP000070155"/>
    </source>
</evidence>
<dbReference type="GO" id="GO:1900753">
    <property type="term" value="P:doxorubicin transport"/>
    <property type="evidence" value="ECO:0007669"/>
    <property type="project" value="InterPro"/>
</dbReference>
<evidence type="ECO:0000256" key="1">
    <source>
        <dbReference type="ARBA" id="ARBA00004413"/>
    </source>
</evidence>
<evidence type="ECO:0000256" key="3">
    <source>
        <dbReference type="ARBA" id="ARBA00022741"/>
    </source>
</evidence>
<dbReference type="EMBL" id="LHXQ01000015">
    <property type="protein sequence ID" value="KXA95089.1"/>
    <property type="molecule type" value="Genomic_DNA"/>
</dbReference>
<evidence type="ECO:0000259" key="6">
    <source>
        <dbReference type="PROSITE" id="PS50893"/>
    </source>
</evidence>
<dbReference type="InterPro" id="IPR003593">
    <property type="entry name" value="AAA+_ATPase"/>
</dbReference>
<accession>A0A133ULQ1</accession>
<dbReference type="PATRIC" id="fig|1698266.3.peg.170"/>
<dbReference type="SUPFAM" id="SSF52540">
    <property type="entry name" value="P-loop containing nucleoside triphosphate hydrolases"/>
    <property type="match status" value="1"/>
</dbReference>
<dbReference type="PROSITE" id="PS00211">
    <property type="entry name" value="ABC_TRANSPORTER_1"/>
    <property type="match status" value="1"/>
</dbReference>
<keyword evidence="2" id="KW-0813">Transport</keyword>
<dbReference type="Pfam" id="PF00005">
    <property type="entry name" value="ABC_tran"/>
    <property type="match status" value="1"/>
</dbReference>
<evidence type="ECO:0000256" key="4">
    <source>
        <dbReference type="ARBA" id="ARBA00022840"/>
    </source>
</evidence>
<organism evidence="7 8">
    <name type="scientific">candidate division MSBL1 archaeon SCGC-AAA259I07</name>
    <dbReference type="NCBI Taxonomy" id="1698266"/>
    <lineage>
        <taxon>Archaea</taxon>
        <taxon>Methanobacteriati</taxon>
        <taxon>Methanobacteriota</taxon>
        <taxon>candidate division MSBL1</taxon>
    </lineage>
</organism>
<comment type="caution">
    <text evidence="7">The sequence shown here is derived from an EMBL/GenBank/DDBJ whole genome shotgun (WGS) entry which is preliminary data.</text>
</comment>
<dbReference type="InterPro" id="IPR050763">
    <property type="entry name" value="ABC_transporter_ATP-binding"/>
</dbReference>
<keyword evidence="8" id="KW-1185">Reference proteome</keyword>
<dbReference type="SMART" id="SM00382">
    <property type="entry name" value="AAA"/>
    <property type="match status" value="1"/>
</dbReference>
<name>A0A133ULQ1_9EURY</name>
<dbReference type="InterPro" id="IPR005894">
    <property type="entry name" value="DrrA"/>
</dbReference>
<dbReference type="InterPro" id="IPR003439">
    <property type="entry name" value="ABC_transporter-like_ATP-bd"/>
</dbReference>
<dbReference type="GO" id="GO:0005886">
    <property type="term" value="C:plasma membrane"/>
    <property type="evidence" value="ECO:0007669"/>
    <property type="project" value="UniProtKB-SubCell"/>
</dbReference>
<dbReference type="GO" id="GO:0043215">
    <property type="term" value="P:daunorubicin transport"/>
    <property type="evidence" value="ECO:0007669"/>
    <property type="project" value="InterPro"/>
</dbReference>
<dbReference type="InterPro" id="IPR027417">
    <property type="entry name" value="P-loop_NTPase"/>
</dbReference>
<dbReference type="GO" id="GO:0005524">
    <property type="term" value="F:ATP binding"/>
    <property type="evidence" value="ECO:0007669"/>
    <property type="project" value="UniProtKB-KW"/>
</dbReference>
<comment type="subcellular location">
    <subcellularLocation>
        <location evidence="1">Cell membrane</location>
        <topology evidence="1">Peripheral membrane protein</topology>
        <orientation evidence="1">Cytoplasmic side</orientation>
    </subcellularLocation>
</comment>
<keyword evidence="4 7" id="KW-0067">ATP-binding</keyword>